<dbReference type="InterPro" id="IPR010140">
    <property type="entry name" value="Histidinol_P_phosphatase_HisJ"/>
</dbReference>
<evidence type="ECO:0000256" key="7">
    <source>
        <dbReference type="ARBA" id="ARBA00049158"/>
    </source>
</evidence>
<evidence type="ECO:0000313" key="10">
    <source>
        <dbReference type="EMBL" id="TLQ38918.1"/>
    </source>
</evidence>
<dbReference type="SUPFAM" id="SSF89550">
    <property type="entry name" value="PHP domain-like"/>
    <property type="match status" value="1"/>
</dbReference>
<reference evidence="10 11" key="1">
    <citation type="submission" date="2019-05" db="EMBL/GenBank/DDBJ databases">
        <title>The metagenome of a microbial culture collection derived from dairy environment covers the genomic content of the human microbiome.</title>
        <authorList>
            <person name="Roder T."/>
            <person name="Wuthrich D."/>
            <person name="Sattari Z."/>
            <person name="Von Ah U."/>
            <person name="Bar C."/>
            <person name="Ronchi F."/>
            <person name="Macpherson A.J."/>
            <person name="Ganal-Vonarburg S.C."/>
            <person name="Bruggmann R."/>
            <person name="Vergeres G."/>
        </authorList>
    </citation>
    <scope>NUCLEOTIDE SEQUENCE [LARGE SCALE GENOMIC DNA]</scope>
    <source>
        <strain evidence="10 11">FAM 24227</strain>
    </source>
</reference>
<dbReference type="AlphaFoldDB" id="A0A5R9DR97"/>
<evidence type="ECO:0000313" key="11">
    <source>
        <dbReference type="Proteomes" id="UP000306420"/>
    </source>
</evidence>
<dbReference type="Proteomes" id="UP000306420">
    <property type="component" value="Unassembled WGS sequence"/>
</dbReference>
<evidence type="ECO:0000256" key="6">
    <source>
        <dbReference type="ARBA" id="ARBA00023102"/>
    </source>
</evidence>
<evidence type="ECO:0000256" key="3">
    <source>
        <dbReference type="ARBA" id="ARBA00013085"/>
    </source>
</evidence>
<dbReference type="PANTHER" id="PTHR21039:SF0">
    <property type="entry name" value="HISTIDINOL-PHOSPHATASE"/>
    <property type="match status" value="1"/>
</dbReference>
<accession>A0A5R9DR97</accession>
<name>A0A5R9DR97_9LACT</name>
<dbReference type="InterPro" id="IPR016195">
    <property type="entry name" value="Pol/histidinol_Pase-like"/>
</dbReference>
<dbReference type="Pfam" id="PF02811">
    <property type="entry name" value="PHP"/>
    <property type="match status" value="1"/>
</dbReference>
<comment type="similarity">
    <text evidence="2 8">Belongs to the PHP hydrolase family. HisK subfamily.</text>
</comment>
<feature type="domain" description="PHP" evidence="9">
    <location>
        <begin position="5"/>
        <end position="188"/>
    </location>
</feature>
<dbReference type="UniPathway" id="UPA00031">
    <property type="reaction ID" value="UER00013"/>
</dbReference>
<dbReference type="GO" id="GO:0005737">
    <property type="term" value="C:cytoplasm"/>
    <property type="evidence" value="ECO:0007669"/>
    <property type="project" value="TreeGrafter"/>
</dbReference>
<evidence type="ECO:0000259" key="9">
    <source>
        <dbReference type="Pfam" id="PF02811"/>
    </source>
</evidence>
<comment type="pathway">
    <text evidence="1 8">Amino-acid biosynthesis; L-histidine biosynthesis; L-histidine from 5-phospho-alpha-D-ribose 1-diphosphate: step 8/9.</text>
</comment>
<dbReference type="RefSeq" id="WP_138405482.1">
    <property type="nucleotide sequence ID" value="NZ_VBSP01000064.1"/>
</dbReference>
<gene>
    <name evidence="10" type="ORF">FEZ33_11290</name>
</gene>
<protein>
    <recommendedName>
        <fullName evidence="3 8">Histidinol-phosphatase</fullName>
        <shortName evidence="8">HolPase</shortName>
        <ecNumber evidence="3 8">3.1.3.15</ecNumber>
    </recommendedName>
</protein>
<dbReference type="PANTHER" id="PTHR21039">
    <property type="entry name" value="HISTIDINOL PHOSPHATASE-RELATED"/>
    <property type="match status" value="1"/>
</dbReference>
<evidence type="ECO:0000256" key="4">
    <source>
        <dbReference type="ARBA" id="ARBA00022605"/>
    </source>
</evidence>
<comment type="catalytic activity">
    <reaction evidence="7 8">
        <text>L-histidinol phosphate + H2O = L-histidinol + phosphate</text>
        <dbReference type="Rhea" id="RHEA:14465"/>
        <dbReference type="ChEBI" id="CHEBI:15377"/>
        <dbReference type="ChEBI" id="CHEBI:43474"/>
        <dbReference type="ChEBI" id="CHEBI:57699"/>
        <dbReference type="ChEBI" id="CHEBI:57980"/>
        <dbReference type="EC" id="3.1.3.15"/>
    </reaction>
</comment>
<keyword evidence="4 8" id="KW-0028">Amino-acid biosynthesis</keyword>
<proteinExistence type="inferred from homology"/>
<organism evidence="10 11">
    <name type="scientific">Ruoffia tabacinasalis</name>
    <dbReference type="NCBI Taxonomy" id="87458"/>
    <lineage>
        <taxon>Bacteria</taxon>
        <taxon>Bacillati</taxon>
        <taxon>Bacillota</taxon>
        <taxon>Bacilli</taxon>
        <taxon>Lactobacillales</taxon>
        <taxon>Aerococcaceae</taxon>
        <taxon>Ruoffia</taxon>
    </lineage>
</organism>
<dbReference type="Gene3D" id="3.20.20.140">
    <property type="entry name" value="Metal-dependent hydrolases"/>
    <property type="match status" value="1"/>
</dbReference>
<keyword evidence="5 8" id="KW-0378">Hydrolase</keyword>
<evidence type="ECO:0000256" key="1">
    <source>
        <dbReference type="ARBA" id="ARBA00004970"/>
    </source>
</evidence>
<sequence length="261" mass="30512">MQYYDQHLHTYFSPDSKEEFENYLSQSELPVVTTEHIDFYSPNQSHDDVIPDYEGYSKKIAELNQEFNNRLLRGIEIGFTYADRDKIEQFLEGKDYDIKLLSIHHNGRHGFMTLNHDVKDLKTHLEEYFGLMLEAVRNAPYANVLAHFDFGLRGYDAVKVEDLHDSEDLLLQIFETMVSNEQALELNTRSMYRYDNDHLYDYAIDLYKSVGGDMFTVSSDAHVAGDYQLGFKEAFNKLRNHDVNQLVVFQKGVPHYVDIPQ</sequence>
<dbReference type="EMBL" id="VBSP01000064">
    <property type="protein sequence ID" value="TLQ38918.1"/>
    <property type="molecule type" value="Genomic_DNA"/>
</dbReference>
<keyword evidence="6 8" id="KW-0368">Histidine biosynthesis</keyword>
<dbReference type="GO" id="GO:0004401">
    <property type="term" value="F:histidinol-phosphatase activity"/>
    <property type="evidence" value="ECO:0007669"/>
    <property type="project" value="UniProtKB-UniRule"/>
</dbReference>
<comment type="caution">
    <text evidence="10">The sequence shown here is derived from an EMBL/GenBank/DDBJ whole genome shotgun (WGS) entry which is preliminary data.</text>
</comment>
<evidence type="ECO:0000256" key="2">
    <source>
        <dbReference type="ARBA" id="ARBA00009152"/>
    </source>
</evidence>
<dbReference type="EC" id="3.1.3.15" evidence="3 8"/>
<dbReference type="OrthoDB" id="9775255at2"/>
<evidence type="ECO:0000256" key="5">
    <source>
        <dbReference type="ARBA" id="ARBA00022801"/>
    </source>
</evidence>
<evidence type="ECO:0000256" key="8">
    <source>
        <dbReference type="RuleBase" id="RU366003"/>
    </source>
</evidence>
<dbReference type="InterPro" id="IPR004013">
    <property type="entry name" value="PHP_dom"/>
</dbReference>
<dbReference type="GO" id="GO:0000105">
    <property type="term" value="P:L-histidine biosynthetic process"/>
    <property type="evidence" value="ECO:0007669"/>
    <property type="project" value="UniProtKB-UniRule"/>
</dbReference>